<evidence type="ECO:0000313" key="3">
    <source>
        <dbReference type="WBParaSite" id="ACOC_0000611601-mRNA-1"/>
    </source>
</evidence>
<reference evidence="3" key="1">
    <citation type="submission" date="2017-02" db="UniProtKB">
        <authorList>
            <consortium name="WormBaseParasite"/>
        </authorList>
    </citation>
    <scope>IDENTIFICATION</scope>
</reference>
<sequence>MSKILIGQRRRTYRRYLFRCEKTARKTANETDRSKYKNAHSFEAELVEDFIDGPLTGYQILLVALNGSLDGCAVKC</sequence>
<evidence type="ECO:0000313" key="1">
    <source>
        <dbReference type="EMBL" id="VDM57702.1"/>
    </source>
</evidence>
<reference evidence="1 2" key="2">
    <citation type="submission" date="2018-11" db="EMBL/GenBank/DDBJ databases">
        <authorList>
            <consortium name="Pathogen Informatics"/>
        </authorList>
    </citation>
    <scope>NUCLEOTIDE SEQUENCE [LARGE SCALE GENOMIC DNA]</scope>
    <source>
        <strain evidence="1 2">Costa Rica</strain>
    </source>
</reference>
<organism evidence="3">
    <name type="scientific">Angiostrongylus costaricensis</name>
    <name type="common">Nematode worm</name>
    <dbReference type="NCBI Taxonomy" id="334426"/>
    <lineage>
        <taxon>Eukaryota</taxon>
        <taxon>Metazoa</taxon>
        <taxon>Ecdysozoa</taxon>
        <taxon>Nematoda</taxon>
        <taxon>Chromadorea</taxon>
        <taxon>Rhabditida</taxon>
        <taxon>Rhabditina</taxon>
        <taxon>Rhabditomorpha</taxon>
        <taxon>Strongyloidea</taxon>
        <taxon>Metastrongylidae</taxon>
        <taxon>Angiostrongylus</taxon>
    </lineage>
</organism>
<dbReference type="EMBL" id="UYYA01003921">
    <property type="protein sequence ID" value="VDM57702.1"/>
    <property type="molecule type" value="Genomic_DNA"/>
</dbReference>
<proteinExistence type="predicted"/>
<name>A0A0R3PMJ0_ANGCS</name>
<evidence type="ECO:0000313" key="2">
    <source>
        <dbReference type="Proteomes" id="UP000267027"/>
    </source>
</evidence>
<dbReference type="WBParaSite" id="ACOC_0000611601-mRNA-1">
    <property type="protein sequence ID" value="ACOC_0000611601-mRNA-1"/>
    <property type="gene ID" value="ACOC_0000611601"/>
</dbReference>
<accession>A0A0R3PMJ0</accession>
<dbReference type="AlphaFoldDB" id="A0A0R3PMJ0"/>
<keyword evidence="2" id="KW-1185">Reference proteome</keyword>
<dbReference type="Proteomes" id="UP000267027">
    <property type="component" value="Unassembled WGS sequence"/>
</dbReference>
<gene>
    <name evidence="1" type="ORF">ACOC_LOCUS6117</name>
</gene>
<protein>
    <submittedName>
        <fullName evidence="3">Arm-DNA-bind_5 domain-containing protein</fullName>
    </submittedName>
</protein>